<feature type="signal peptide" evidence="2">
    <location>
        <begin position="1"/>
        <end position="17"/>
    </location>
</feature>
<dbReference type="EMBL" id="CM004389">
    <property type="protein sequence ID" value="OAY56177.1"/>
    <property type="molecule type" value="Genomic_DNA"/>
</dbReference>
<dbReference type="AlphaFoldDB" id="A0A251LD21"/>
<evidence type="ECO:0000256" key="2">
    <source>
        <dbReference type="SAM" id="SignalP"/>
    </source>
</evidence>
<sequence length="90" mass="10017">MVWLVLLSYWIWTVARAARSLPAGQLTSPSLSQSVYSFWAFVPSLSALSPLPFSFPINLLPSLMTSSLLLLLLLLLLKHGRNRKAFKGES</sequence>
<gene>
    <name evidence="3" type="ORF">MANES_03G208200</name>
</gene>
<keyword evidence="1" id="KW-1133">Transmembrane helix</keyword>
<dbReference type="EMBL" id="CM004389">
    <property type="protein sequence ID" value="OAY56176.1"/>
    <property type="molecule type" value="Genomic_DNA"/>
</dbReference>
<name>A0A251LD21_MANES</name>
<evidence type="ECO:0000256" key="1">
    <source>
        <dbReference type="SAM" id="Phobius"/>
    </source>
</evidence>
<protein>
    <recommendedName>
        <fullName evidence="4">Secreted protein</fullName>
    </recommendedName>
</protein>
<evidence type="ECO:0000313" key="3">
    <source>
        <dbReference type="EMBL" id="OAY56177.1"/>
    </source>
</evidence>
<accession>A0A251LD21</accession>
<keyword evidence="1" id="KW-0472">Membrane</keyword>
<proteinExistence type="predicted"/>
<reference evidence="3" key="1">
    <citation type="submission" date="2016-02" db="EMBL/GenBank/DDBJ databases">
        <title>WGS assembly of Manihot esculenta.</title>
        <authorList>
            <person name="Bredeson J.V."/>
            <person name="Prochnik S.E."/>
            <person name="Lyons J.B."/>
            <person name="Schmutz J."/>
            <person name="Grimwood J."/>
            <person name="Vrebalov J."/>
            <person name="Bart R.S."/>
            <person name="Amuge T."/>
            <person name="Ferguson M.E."/>
            <person name="Green R."/>
            <person name="Putnam N."/>
            <person name="Stites J."/>
            <person name="Rounsley S."/>
            <person name="Rokhsar D.S."/>
        </authorList>
    </citation>
    <scope>NUCLEOTIDE SEQUENCE [LARGE SCALE GENOMIC DNA]</scope>
    <source>
        <tissue evidence="3">Leaf</tissue>
    </source>
</reference>
<feature type="chain" id="PRO_5011914184" description="Secreted protein" evidence="2">
    <location>
        <begin position="18"/>
        <end position="90"/>
    </location>
</feature>
<evidence type="ECO:0008006" key="4">
    <source>
        <dbReference type="Google" id="ProtNLM"/>
    </source>
</evidence>
<feature type="transmembrane region" description="Helical" evidence="1">
    <location>
        <begin position="55"/>
        <end position="77"/>
    </location>
</feature>
<keyword evidence="1" id="KW-0812">Transmembrane</keyword>
<keyword evidence="2" id="KW-0732">Signal</keyword>
<organism evidence="3">
    <name type="scientific">Manihot esculenta</name>
    <name type="common">Cassava</name>
    <name type="synonym">Jatropha manihot</name>
    <dbReference type="NCBI Taxonomy" id="3983"/>
    <lineage>
        <taxon>Eukaryota</taxon>
        <taxon>Viridiplantae</taxon>
        <taxon>Streptophyta</taxon>
        <taxon>Embryophyta</taxon>
        <taxon>Tracheophyta</taxon>
        <taxon>Spermatophyta</taxon>
        <taxon>Magnoliopsida</taxon>
        <taxon>eudicotyledons</taxon>
        <taxon>Gunneridae</taxon>
        <taxon>Pentapetalae</taxon>
        <taxon>rosids</taxon>
        <taxon>fabids</taxon>
        <taxon>Malpighiales</taxon>
        <taxon>Euphorbiaceae</taxon>
        <taxon>Crotonoideae</taxon>
        <taxon>Manihoteae</taxon>
        <taxon>Manihot</taxon>
    </lineage>
</organism>